<comment type="caution">
    <text evidence="1">The sequence shown here is derived from an EMBL/GenBank/DDBJ whole genome shotgun (WGS) entry which is preliminary data.</text>
</comment>
<dbReference type="Proteomes" id="UP000029867">
    <property type="component" value="Unassembled WGS sequence"/>
</dbReference>
<protein>
    <submittedName>
        <fullName evidence="1">Uncharacterized protein</fullName>
    </submittedName>
</protein>
<evidence type="ECO:0000313" key="2">
    <source>
        <dbReference type="Proteomes" id="UP000029867"/>
    </source>
</evidence>
<dbReference type="HOGENOM" id="CLU_1981888_0_0_1"/>
<dbReference type="AlphaFoldDB" id="A0A099NUB0"/>
<evidence type="ECO:0000313" key="1">
    <source>
        <dbReference type="EMBL" id="KGK35599.1"/>
    </source>
</evidence>
<gene>
    <name evidence="1" type="ORF">JL09_g5251</name>
</gene>
<organism evidence="1 2">
    <name type="scientific">Pichia kudriavzevii</name>
    <name type="common">Yeast</name>
    <name type="synonym">Issatchenkia orientalis</name>
    <dbReference type="NCBI Taxonomy" id="4909"/>
    <lineage>
        <taxon>Eukaryota</taxon>
        <taxon>Fungi</taxon>
        <taxon>Dikarya</taxon>
        <taxon>Ascomycota</taxon>
        <taxon>Saccharomycotina</taxon>
        <taxon>Pichiomycetes</taxon>
        <taxon>Pichiales</taxon>
        <taxon>Pichiaceae</taxon>
        <taxon>Pichia</taxon>
    </lineage>
</organism>
<name>A0A099NUB0_PICKU</name>
<proteinExistence type="predicted"/>
<sequence length="137" mass="16230">MSLPYKCHIENRFSGFSARSEVSKSGYRSLSIWRDYNESYDEFFIKSKLVKHKKVLSIQLLKGYYEFTKWDDPYGLPSNKIYKSLLRDLLQSSRYSEFTGYGTLESENSIVNPDRSLTWTYLARRYQAFSSKVNRNL</sequence>
<accession>A0A099NUB0</accession>
<reference evidence="2" key="1">
    <citation type="journal article" date="2014" name="Microb. Cell Fact.">
        <title>Exploiting Issatchenkia orientalis SD108 for succinic acid production.</title>
        <authorList>
            <person name="Xiao H."/>
            <person name="Shao Z."/>
            <person name="Jiang Y."/>
            <person name="Dole S."/>
            <person name="Zhao H."/>
        </authorList>
    </citation>
    <scope>NUCLEOTIDE SEQUENCE [LARGE SCALE GENOMIC DNA]</scope>
    <source>
        <strain evidence="2">SD108</strain>
    </source>
</reference>
<dbReference type="EMBL" id="JQFK01000496">
    <property type="protein sequence ID" value="KGK35599.1"/>
    <property type="molecule type" value="Genomic_DNA"/>
</dbReference>